<gene>
    <name evidence="1" type="ORF">FA13DRAFT_1643166</name>
</gene>
<protein>
    <submittedName>
        <fullName evidence="1">Uncharacterized protein</fullName>
    </submittedName>
</protein>
<accession>A0A4Y7SH90</accession>
<sequence>TTHTYLDGIGPFTNRGVWACDALHSTATLSIQSAALACMGVYPPCTVLIFSFPRGHSG</sequence>
<dbReference type="EMBL" id="QPFP01000116">
    <property type="protein sequence ID" value="TEB21267.1"/>
    <property type="molecule type" value="Genomic_DNA"/>
</dbReference>
<dbReference type="OrthoDB" id="3251307at2759"/>
<comment type="caution">
    <text evidence="1">The sequence shown here is derived from an EMBL/GenBank/DDBJ whole genome shotgun (WGS) entry which is preliminary data.</text>
</comment>
<evidence type="ECO:0000313" key="2">
    <source>
        <dbReference type="Proteomes" id="UP000298030"/>
    </source>
</evidence>
<dbReference type="AlphaFoldDB" id="A0A4Y7SH90"/>
<proteinExistence type="predicted"/>
<evidence type="ECO:0000313" key="1">
    <source>
        <dbReference type="EMBL" id="TEB21267.1"/>
    </source>
</evidence>
<reference evidence="1 2" key="1">
    <citation type="journal article" date="2019" name="Nat. Ecol. Evol.">
        <title>Megaphylogeny resolves global patterns of mushroom evolution.</title>
        <authorList>
            <person name="Varga T."/>
            <person name="Krizsan K."/>
            <person name="Foldi C."/>
            <person name="Dima B."/>
            <person name="Sanchez-Garcia M."/>
            <person name="Sanchez-Ramirez S."/>
            <person name="Szollosi G.J."/>
            <person name="Szarkandi J.G."/>
            <person name="Papp V."/>
            <person name="Albert L."/>
            <person name="Andreopoulos W."/>
            <person name="Angelini C."/>
            <person name="Antonin V."/>
            <person name="Barry K.W."/>
            <person name="Bougher N.L."/>
            <person name="Buchanan P."/>
            <person name="Buyck B."/>
            <person name="Bense V."/>
            <person name="Catcheside P."/>
            <person name="Chovatia M."/>
            <person name="Cooper J."/>
            <person name="Damon W."/>
            <person name="Desjardin D."/>
            <person name="Finy P."/>
            <person name="Geml J."/>
            <person name="Haridas S."/>
            <person name="Hughes K."/>
            <person name="Justo A."/>
            <person name="Karasinski D."/>
            <person name="Kautmanova I."/>
            <person name="Kiss B."/>
            <person name="Kocsube S."/>
            <person name="Kotiranta H."/>
            <person name="LaButti K.M."/>
            <person name="Lechner B.E."/>
            <person name="Liimatainen K."/>
            <person name="Lipzen A."/>
            <person name="Lukacs Z."/>
            <person name="Mihaltcheva S."/>
            <person name="Morgado L.N."/>
            <person name="Niskanen T."/>
            <person name="Noordeloos M.E."/>
            <person name="Ohm R.A."/>
            <person name="Ortiz-Santana B."/>
            <person name="Ovrebo C."/>
            <person name="Racz N."/>
            <person name="Riley R."/>
            <person name="Savchenko A."/>
            <person name="Shiryaev A."/>
            <person name="Soop K."/>
            <person name="Spirin V."/>
            <person name="Szebenyi C."/>
            <person name="Tomsovsky M."/>
            <person name="Tulloss R.E."/>
            <person name="Uehling J."/>
            <person name="Grigoriev I.V."/>
            <person name="Vagvolgyi C."/>
            <person name="Papp T."/>
            <person name="Martin F.M."/>
            <person name="Miettinen O."/>
            <person name="Hibbett D.S."/>
            <person name="Nagy L.G."/>
        </authorList>
    </citation>
    <scope>NUCLEOTIDE SEQUENCE [LARGE SCALE GENOMIC DNA]</scope>
    <source>
        <strain evidence="1 2">FP101781</strain>
    </source>
</reference>
<dbReference type="Proteomes" id="UP000298030">
    <property type="component" value="Unassembled WGS sequence"/>
</dbReference>
<keyword evidence="2" id="KW-1185">Reference proteome</keyword>
<organism evidence="1 2">
    <name type="scientific">Coprinellus micaceus</name>
    <name type="common">Glistening ink-cap mushroom</name>
    <name type="synonym">Coprinus micaceus</name>
    <dbReference type="NCBI Taxonomy" id="71717"/>
    <lineage>
        <taxon>Eukaryota</taxon>
        <taxon>Fungi</taxon>
        <taxon>Dikarya</taxon>
        <taxon>Basidiomycota</taxon>
        <taxon>Agaricomycotina</taxon>
        <taxon>Agaricomycetes</taxon>
        <taxon>Agaricomycetidae</taxon>
        <taxon>Agaricales</taxon>
        <taxon>Agaricineae</taxon>
        <taxon>Psathyrellaceae</taxon>
        <taxon>Coprinellus</taxon>
    </lineage>
</organism>
<feature type="non-terminal residue" evidence="1">
    <location>
        <position position="1"/>
    </location>
</feature>
<name>A0A4Y7SH90_COPMI</name>